<feature type="modified residue" description="4-aspartylphosphate" evidence="5">
    <location>
        <position position="54"/>
    </location>
</feature>
<dbReference type="RefSeq" id="WP_135346799.1">
    <property type="nucleotide sequence ID" value="NZ_SRJD01000001.1"/>
</dbReference>
<dbReference type="GO" id="GO:0003677">
    <property type="term" value="F:DNA binding"/>
    <property type="evidence" value="ECO:0007669"/>
    <property type="project" value="UniProtKB-KW"/>
</dbReference>
<dbReference type="SMART" id="SM00448">
    <property type="entry name" value="REC"/>
    <property type="match status" value="1"/>
</dbReference>
<dbReference type="Gene3D" id="3.40.50.2300">
    <property type="match status" value="1"/>
</dbReference>
<dbReference type="PROSITE" id="PS50110">
    <property type="entry name" value="RESPONSE_REGULATORY"/>
    <property type="match status" value="1"/>
</dbReference>
<name>A0A4Z0GRZ1_9BACL</name>
<evidence type="ECO:0000256" key="5">
    <source>
        <dbReference type="PROSITE-ProRule" id="PRU00169"/>
    </source>
</evidence>
<accession>A0A4Z0GRZ1</accession>
<evidence type="ECO:0000313" key="9">
    <source>
        <dbReference type="Proteomes" id="UP000298347"/>
    </source>
</evidence>
<sequence>MRLLIVDDDALIRDSLKMMIELEEDMEVAGTCGNGREAVQFCEVHDRLDLVLMDIRMPVMDGVRCSAELKKRWPDLKIIMLTTFKDDAYIKQAMKNGAAGYLLKSQPADAIIATLRTAEKGSVVMSGEVAEKLSTMLGKSVEEKGHLSEIDEALTKREKDVLTLIAKGRSNKEIAEVLFLSEGTVRNNVTRMLEKLELRTRTQLAIYYLECLHNKNG</sequence>
<keyword evidence="2" id="KW-0805">Transcription regulation</keyword>
<dbReference type="EMBL" id="SRJD01000001">
    <property type="protein sequence ID" value="TGB00153.1"/>
    <property type="molecule type" value="Genomic_DNA"/>
</dbReference>
<dbReference type="InterPro" id="IPR016032">
    <property type="entry name" value="Sig_transdc_resp-reg_C-effctor"/>
</dbReference>
<dbReference type="PRINTS" id="PR00038">
    <property type="entry name" value="HTHLUXR"/>
</dbReference>
<feature type="domain" description="HTH luxR-type" evidence="6">
    <location>
        <begin position="147"/>
        <end position="212"/>
    </location>
</feature>
<dbReference type="SMART" id="SM00421">
    <property type="entry name" value="HTH_LUXR"/>
    <property type="match status" value="1"/>
</dbReference>
<keyword evidence="1 5" id="KW-0597">Phosphoprotein</keyword>
<dbReference type="GO" id="GO:0006355">
    <property type="term" value="P:regulation of DNA-templated transcription"/>
    <property type="evidence" value="ECO:0007669"/>
    <property type="project" value="InterPro"/>
</dbReference>
<evidence type="ECO:0000256" key="4">
    <source>
        <dbReference type="ARBA" id="ARBA00023163"/>
    </source>
</evidence>
<dbReference type="InterPro" id="IPR039420">
    <property type="entry name" value="WalR-like"/>
</dbReference>
<dbReference type="SUPFAM" id="SSF46894">
    <property type="entry name" value="C-terminal effector domain of the bipartite response regulators"/>
    <property type="match status" value="1"/>
</dbReference>
<gene>
    <name evidence="8" type="ORF">E4665_00300</name>
</gene>
<dbReference type="GO" id="GO:0000160">
    <property type="term" value="P:phosphorelay signal transduction system"/>
    <property type="evidence" value="ECO:0007669"/>
    <property type="project" value="InterPro"/>
</dbReference>
<dbReference type="PANTHER" id="PTHR43214:SF40">
    <property type="entry name" value="TRANSCRIPTIONAL REGULATORY PROTEIN LNRK"/>
    <property type="match status" value="1"/>
</dbReference>
<dbReference type="CDD" id="cd06170">
    <property type="entry name" value="LuxR_C_like"/>
    <property type="match status" value="1"/>
</dbReference>
<dbReference type="AlphaFoldDB" id="A0A4Z0GRZ1"/>
<dbReference type="OrthoDB" id="9780153at2"/>
<keyword evidence="3" id="KW-0238">DNA-binding</keyword>
<dbReference type="InterPro" id="IPR001789">
    <property type="entry name" value="Sig_transdc_resp-reg_receiver"/>
</dbReference>
<dbReference type="CDD" id="cd17535">
    <property type="entry name" value="REC_NarL-like"/>
    <property type="match status" value="1"/>
</dbReference>
<feature type="domain" description="Response regulatory" evidence="7">
    <location>
        <begin position="2"/>
        <end position="119"/>
    </location>
</feature>
<dbReference type="Proteomes" id="UP000298347">
    <property type="component" value="Unassembled WGS sequence"/>
</dbReference>
<evidence type="ECO:0000313" key="8">
    <source>
        <dbReference type="EMBL" id="TGB00153.1"/>
    </source>
</evidence>
<dbReference type="Pfam" id="PF00196">
    <property type="entry name" value="GerE"/>
    <property type="match status" value="1"/>
</dbReference>
<comment type="caution">
    <text evidence="8">The sequence shown here is derived from an EMBL/GenBank/DDBJ whole genome shotgun (WGS) entry which is preliminary data.</text>
</comment>
<evidence type="ECO:0000259" key="7">
    <source>
        <dbReference type="PROSITE" id="PS50110"/>
    </source>
</evidence>
<dbReference type="SUPFAM" id="SSF52172">
    <property type="entry name" value="CheY-like"/>
    <property type="match status" value="1"/>
</dbReference>
<dbReference type="PANTHER" id="PTHR43214">
    <property type="entry name" value="TWO-COMPONENT RESPONSE REGULATOR"/>
    <property type="match status" value="1"/>
</dbReference>
<keyword evidence="4" id="KW-0804">Transcription</keyword>
<evidence type="ECO:0000256" key="2">
    <source>
        <dbReference type="ARBA" id="ARBA00023015"/>
    </source>
</evidence>
<protein>
    <submittedName>
        <fullName evidence="8">Response regulator transcription factor</fullName>
    </submittedName>
</protein>
<dbReference type="InterPro" id="IPR011006">
    <property type="entry name" value="CheY-like_superfamily"/>
</dbReference>
<evidence type="ECO:0000259" key="6">
    <source>
        <dbReference type="PROSITE" id="PS50043"/>
    </source>
</evidence>
<dbReference type="PROSITE" id="PS50043">
    <property type="entry name" value="HTH_LUXR_2"/>
    <property type="match status" value="1"/>
</dbReference>
<evidence type="ECO:0000256" key="1">
    <source>
        <dbReference type="ARBA" id="ARBA00022553"/>
    </source>
</evidence>
<proteinExistence type="predicted"/>
<dbReference type="PROSITE" id="PS00622">
    <property type="entry name" value="HTH_LUXR_1"/>
    <property type="match status" value="1"/>
</dbReference>
<organism evidence="8 9">
    <name type="scientific">Sporolactobacillus shoreae</name>
    <dbReference type="NCBI Taxonomy" id="1465501"/>
    <lineage>
        <taxon>Bacteria</taxon>
        <taxon>Bacillati</taxon>
        <taxon>Bacillota</taxon>
        <taxon>Bacilli</taxon>
        <taxon>Bacillales</taxon>
        <taxon>Sporolactobacillaceae</taxon>
        <taxon>Sporolactobacillus</taxon>
    </lineage>
</organism>
<evidence type="ECO:0000256" key="3">
    <source>
        <dbReference type="ARBA" id="ARBA00023125"/>
    </source>
</evidence>
<dbReference type="InterPro" id="IPR058245">
    <property type="entry name" value="NreC/VraR/RcsB-like_REC"/>
</dbReference>
<dbReference type="InterPro" id="IPR000792">
    <property type="entry name" value="Tscrpt_reg_LuxR_C"/>
</dbReference>
<keyword evidence="9" id="KW-1185">Reference proteome</keyword>
<dbReference type="Pfam" id="PF00072">
    <property type="entry name" value="Response_reg"/>
    <property type="match status" value="1"/>
</dbReference>
<reference evidence="8 9" key="1">
    <citation type="journal article" date="2015" name="Int. J. Syst. Evol. Microbiol.">
        <title>Sporolactobacillus shoreae sp. nov. and Sporolactobacillus spathodeae sp. nov., two spore-forming lactic acid bacteria isolated from tree barks in Thailand.</title>
        <authorList>
            <person name="Thamacharoensuk T."/>
            <person name="Kitahara M."/>
            <person name="Ohkuma M."/>
            <person name="Thongchul N."/>
            <person name="Tanasupawat S."/>
        </authorList>
    </citation>
    <scope>NUCLEOTIDE SEQUENCE [LARGE SCALE GENOMIC DNA]</scope>
    <source>
        <strain evidence="8 9">BK92</strain>
    </source>
</reference>